<dbReference type="SUPFAM" id="SSF56959">
    <property type="entry name" value="Leukocidin-like"/>
    <property type="match status" value="2"/>
</dbReference>
<feature type="chain" id="PRO_5046744300" evidence="3">
    <location>
        <begin position="36"/>
        <end position="285"/>
    </location>
</feature>
<keyword evidence="5" id="KW-1185">Reference proteome</keyword>
<dbReference type="Gene3D" id="2.60.40.1650">
    <property type="entry name" value="Porin MspA (Ig-like beta-sandwich domain)"/>
    <property type="match status" value="2"/>
</dbReference>
<evidence type="ECO:0000313" key="5">
    <source>
        <dbReference type="Proteomes" id="UP001233164"/>
    </source>
</evidence>
<feature type="region of interest" description="Disordered" evidence="2">
    <location>
        <begin position="141"/>
        <end position="160"/>
    </location>
</feature>
<organism evidence="4 5">
    <name type="scientific">Rhodococcus indonesiensis</name>
    <dbReference type="NCBI Taxonomy" id="3055869"/>
    <lineage>
        <taxon>Bacteria</taxon>
        <taxon>Bacillati</taxon>
        <taxon>Actinomycetota</taxon>
        <taxon>Actinomycetes</taxon>
        <taxon>Mycobacteriales</taxon>
        <taxon>Nocardiaceae</taxon>
        <taxon>Rhodococcus</taxon>
    </lineage>
</organism>
<dbReference type="InterPro" id="IPR036435">
    <property type="entry name" value="Leukocidin/porin_MspA_sf"/>
</dbReference>
<keyword evidence="1 3" id="KW-0732">Signal</keyword>
<protein>
    <submittedName>
        <fullName evidence="4">MspA family porin</fullName>
    </submittedName>
</protein>
<comment type="caution">
    <text evidence="4">The sequence shown here is derived from an EMBL/GenBank/DDBJ whole genome shotgun (WGS) entry which is preliminary data.</text>
</comment>
<evidence type="ECO:0000256" key="1">
    <source>
        <dbReference type="ARBA" id="ARBA00022729"/>
    </source>
</evidence>
<sequence length="285" mass="30126">MKMQTRRGVKAARNVTVAAAAVFGLVLGSTGTAGAVVDDQNRIVSDGHEVIVTQEDTFIQGVPPIGGSPLSREWFHNGRGIANIVGPDAADFEGSTFQFGYQFAWSGSLDGSIGVAWASPQLELEATRGVENVDQFDPLWNTSTRDAPYEDGNGRTVQPGDYVDYEGNLLEEEDRVPATDSGAANGNPLYIPNGETSPAPYAEDVLTTSGLLPQVTAAIELTPAPGIEELVVAEGEFDGDYKHVQFANVHGAATGVLGAVSVRPFVRVITANGDNVTTYGKVWTI</sequence>
<name>A0ABT7RNW6_9NOCA</name>
<reference evidence="4 5" key="1">
    <citation type="submission" date="2023-06" db="EMBL/GenBank/DDBJ databases">
        <title>Rhodococcus indonesiensis sp. nov a new member of the Rhodococcus ruber lineage isolated from a sediment of neutral hot spring.</title>
        <authorList>
            <person name="Kusuma A.B."/>
            <person name="Fenylestari G."/>
            <person name="Ammar F."/>
            <person name="Nouioui I."/>
            <person name="Goodfellow M."/>
        </authorList>
    </citation>
    <scope>NUCLEOTIDE SEQUENCE [LARGE SCALE GENOMIC DNA]</scope>
    <source>
        <strain evidence="4 5">CSLK01-03</strain>
    </source>
</reference>
<feature type="signal peptide" evidence="3">
    <location>
        <begin position="1"/>
        <end position="35"/>
    </location>
</feature>
<evidence type="ECO:0000256" key="3">
    <source>
        <dbReference type="SAM" id="SignalP"/>
    </source>
</evidence>
<accession>A0ABT7RNW6</accession>
<dbReference type="InterPro" id="IPR015286">
    <property type="entry name" value="Porin_fam_mycobact-type"/>
</dbReference>
<evidence type="ECO:0000313" key="4">
    <source>
        <dbReference type="EMBL" id="MDM7489333.1"/>
    </source>
</evidence>
<gene>
    <name evidence="4" type="ORF">QT969_13695</name>
</gene>
<dbReference type="RefSeq" id="WP_289379374.1">
    <property type="nucleotide sequence ID" value="NZ_CP180630.1"/>
</dbReference>
<dbReference type="Proteomes" id="UP001233164">
    <property type="component" value="Unassembled WGS sequence"/>
</dbReference>
<evidence type="ECO:0000256" key="2">
    <source>
        <dbReference type="SAM" id="MobiDB-lite"/>
    </source>
</evidence>
<dbReference type="Pfam" id="PF09203">
    <property type="entry name" value="MspA"/>
    <property type="match status" value="1"/>
</dbReference>
<proteinExistence type="predicted"/>
<dbReference type="EMBL" id="JAUBOF010000043">
    <property type="protein sequence ID" value="MDM7489333.1"/>
    <property type="molecule type" value="Genomic_DNA"/>
</dbReference>